<dbReference type="RefSeq" id="WP_177236685.1">
    <property type="nucleotide sequence ID" value="NZ_FOLQ01000015.1"/>
</dbReference>
<gene>
    <name evidence="2" type="ORF">SAMN05216167_11526</name>
</gene>
<evidence type="ECO:0000313" key="2">
    <source>
        <dbReference type="EMBL" id="SFE52568.1"/>
    </source>
</evidence>
<organism evidence="2 3">
    <name type="scientific">Spirosoma endophyticum</name>
    <dbReference type="NCBI Taxonomy" id="662367"/>
    <lineage>
        <taxon>Bacteria</taxon>
        <taxon>Pseudomonadati</taxon>
        <taxon>Bacteroidota</taxon>
        <taxon>Cytophagia</taxon>
        <taxon>Cytophagales</taxon>
        <taxon>Cytophagaceae</taxon>
        <taxon>Spirosoma</taxon>
    </lineage>
</organism>
<proteinExistence type="predicted"/>
<accession>A0A1I2B9J4</accession>
<keyword evidence="3" id="KW-1185">Reference proteome</keyword>
<feature type="region of interest" description="Disordered" evidence="1">
    <location>
        <begin position="285"/>
        <end position="304"/>
    </location>
</feature>
<name>A0A1I2B9J4_9BACT</name>
<evidence type="ECO:0000256" key="1">
    <source>
        <dbReference type="SAM" id="MobiDB-lite"/>
    </source>
</evidence>
<dbReference type="Proteomes" id="UP000198598">
    <property type="component" value="Unassembled WGS sequence"/>
</dbReference>
<sequence>MPQVKRKHYDAAYYALMLQDLTQIMNQVPKLRADRDSWDIEGDWADTGTIHFVDAAYQPYFTRFTDFDCRSIKIVNFGRPAVRMSFFKEHKFWVIKDKDLPRDEKIDRIQLYLNDLGAKEDRMRSKLHKLSGSELTQAKANIALWQSEQAAWKELMAHVDTIEMAISNYERVHKYVTLNYKFILNEEGDFANEQEHMLNPQKDRTGTINQPRYNIIFVDTDHIRRDHPYQSKQIDKYLARFGLKSQAGLYTLYAHIRPELDSIASFEVLTQPLKAQSIIEPISAVSRKRSKPKPIPLFDQPGDQ</sequence>
<protein>
    <submittedName>
        <fullName evidence="2">Uncharacterized protein</fullName>
    </submittedName>
</protein>
<reference evidence="2 3" key="1">
    <citation type="submission" date="2016-10" db="EMBL/GenBank/DDBJ databases">
        <authorList>
            <person name="de Groot N.N."/>
        </authorList>
    </citation>
    <scope>NUCLEOTIDE SEQUENCE [LARGE SCALE GENOMIC DNA]</scope>
    <source>
        <strain evidence="2 3">DSM 26130</strain>
    </source>
</reference>
<dbReference type="EMBL" id="FOLQ01000015">
    <property type="protein sequence ID" value="SFE52568.1"/>
    <property type="molecule type" value="Genomic_DNA"/>
</dbReference>
<dbReference type="AlphaFoldDB" id="A0A1I2B9J4"/>
<evidence type="ECO:0000313" key="3">
    <source>
        <dbReference type="Proteomes" id="UP000198598"/>
    </source>
</evidence>